<reference evidence="1" key="1">
    <citation type="submission" date="2014-09" db="EMBL/GenBank/DDBJ databases">
        <authorList>
            <person name="GOMEZ-VALERO Laura"/>
        </authorList>
    </citation>
    <scope>NUCLEOTIDE SEQUENCE</scope>
    <source>
        <strain evidence="1">ATCC33218</strain>
    </source>
</reference>
<protein>
    <submittedName>
        <fullName evidence="2">Transcriptional regulator, AlpA family</fullName>
    </submittedName>
</protein>
<dbReference type="InterPro" id="IPR010260">
    <property type="entry name" value="AlpA"/>
</dbReference>
<reference evidence="2 4" key="3">
    <citation type="submission" date="2016-10" db="EMBL/GenBank/DDBJ databases">
        <authorList>
            <person name="Varghese N."/>
            <person name="Submissions S."/>
        </authorList>
    </citation>
    <scope>NUCLEOTIDE SEQUENCE [LARGE SCALE GENOMIC DNA]</scope>
    <source>
        <strain evidence="2 4">ATCC 33218</strain>
    </source>
</reference>
<dbReference type="EMBL" id="FMVN01000020">
    <property type="protein sequence ID" value="SCY78965.1"/>
    <property type="molecule type" value="Genomic_DNA"/>
</dbReference>
<sequence>MQPVNELFTQQVLFINDVVAIIGKDRLTLRRWWTDGRFPKPVKLHGTTLVWHKDVIEEWINHNIRRTF</sequence>
<accession>A0A098GC73</accession>
<dbReference type="HOGENOM" id="CLU_140176_15_3_6"/>
<dbReference type="Pfam" id="PF05930">
    <property type="entry name" value="Phage_AlpA"/>
    <property type="match status" value="1"/>
</dbReference>
<evidence type="ECO:0000313" key="3">
    <source>
        <dbReference type="Proteomes" id="UP000032414"/>
    </source>
</evidence>
<dbReference type="STRING" id="451.B6N58_11520"/>
<name>A0A098GC73_LEGMI</name>
<evidence type="ECO:0000313" key="2">
    <source>
        <dbReference type="EMBL" id="SCY78965.1"/>
    </source>
</evidence>
<dbReference type="AlphaFoldDB" id="A0A098GC73"/>
<evidence type="ECO:0000313" key="4">
    <source>
        <dbReference type="Proteomes" id="UP000182998"/>
    </source>
</evidence>
<dbReference type="InterPro" id="IPR009061">
    <property type="entry name" value="DNA-bd_dom_put_sf"/>
</dbReference>
<keyword evidence="4" id="KW-1185">Reference proteome</keyword>
<dbReference type="SUPFAM" id="SSF46955">
    <property type="entry name" value="Putative DNA-binding domain"/>
    <property type="match status" value="1"/>
</dbReference>
<evidence type="ECO:0000313" key="1">
    <source>
        <dbReference type="EMBL" id="CEG60103.1"/>
    </source>
</evidence>
<dbReference type="RefSeq" id="WP_028384343.1">
    <property type="nucleotide sequence ID" value="NZ_CP020614.1"/>
</dbReference>
<dbReference type="OrthoDB" id="5298532at2"/>
<dbReference type="Proteomes" id="UP000182998">
    <property type="component" value="Unassembled WGS sequence"/>
</dbReference>
<dbReference type="EMBL" id="LN614830">
    <property type="protein sequence ID" value="CEG60103.1"/>
    <property type="molecule type" value="Genomic_DNA"/>
</dbReference>
<reference evidence="3" key="2">
    <citation type="submission" date="2014-09" db="EMBL/GenBank/DDBJ databases">
        <authorList>
            <person name="Gomez-Valero L."/>
        </authorList>
    </citation>
    <scope>NUCLEOTIDE SEQUENCE [LARGE SCALE GENOMIC DNA]</scope>
    <source>
        <strain evidence="3">ATCC33218</strain>
    </source>
</reference>
<dbReference type="PATRIC" id="fig|451.8.peg.502"/>
<gene>
    <name evidence="1" type="ORF">LMI_0780</name>
    <name evidence="2" type="ORF">SAMN02982997_02917</name>
</gene>
<proteinExistence type="predicted"/>
<organism evidence="1 3">
    <name type="scientific">Legionella micdadei</name>
    <name type="common">Tatlockia micdadei</name>
    <dbReference type="NCBI Taxonomy" id="451"/>
    <lineage>
        <taxon>Bacteria</taxon>
        <taxon>Pseudomonadati</taxon>
        <taxon>Pseudomonadota</taxon>
        <taxon>Gammaproteobacteria</taxon>
        <taxon>Legionellales</taxon>
        <taxon>Legionellaceae</taxon>
        <taxon>Legionella</taxon>
    </lineage>
</organism>
<dbReference type="Gene3D" id="1.10.238.160">
    <property type="match status" value="1"/>
</dbReference>
<dbReference type="KEGG" id="tmc:LMI_0780"/>
<dbReference type="Proteomes" id="UP000032414">
    <property type="component" value="Chromosome I"/>
</dbReference>